<organism evidence="3 4">
    <name type="scientific">Paenibacillus elgii</name>
    <dbReference type="NCBI Taxonomy" id="189691"/>
    <lineage>
        <taxon>Bacteria</taxon>
        <taxon>Bacillati</taxon>
        <taxon>Bacillota</taxon>
        <taxon>Bacilli</taxon>
        <taxon>Bacillales</taxon>
        <taxon>Paenibacillaceae</taxon>
        <taxon>Paenibacillus</taxon>
    </lineage>
</organism>
<name>A0A163XA83_9BACL</name>
<dbReference type="InterPro" id="IPR051056">
    <property type="entry name" value="Glycosyl_Hydrolase_73"/>
</dbReference>
<dbReference type="PANTHER" id="PTHR33308">
    <property type="entry name" value="PEPTIDOGLYCAN HYDROLASE FLGJ"/>
    <property type="match status" value="1"/>
</dbReference>
<accession>A0A163XA83</accession>
<evidence type="ECO:0000259" key="2">
    <source>
        <dbReference type="SMART" id="SM00047"/>
    </source>
</evidence>
<reference evidence="4" key="1">
    <citation type="submission" date="2016-01" db="EMBL/GenBank/DDBJ databases">
        <title>Draft genome of Chromobacterium sp. F49.</title>
        <authorList>
            <person name="Hong K.W."/>
        </authorList>
    </citation>
    <scope>NUCLEOTIDE SEQUENCE [LARGE SCALE GENOMIC DNA]</scope>
    <source>
        <strain evidence="4">M63</strain>
    </source>
</reference>
<dbReference type="EMBL" id="LQRA01000060">
    <property type="protein sequence ID" value="KZE77577.1"/>
    <property type="molecule type" value="Genomic_DNA"/>
</dbReference>
<dbReference type="Gene3D" id="1.10.530.10">
    <property type="match status" value="1"/>
</dbReference>
<dbReference type="STRING" id="1007103.GCA_000213315_03773"/>
<proteinExistence type="predicted"/>
<dbReference type="InterPro" id="IPR002901">
    <property type="entry name" value="MGlyc_endo_b_GlcNAc-like_dom"/>
</dbReference>
<dbReference type="RefSeq" id="WP_063183645.1">
    <property type="nucleotide sequence ID" value="NZ_LQRA01000060.1"/>
</dbReference>
<sequence length="222" mass="25131">MTREQFIAAVAPVAVELKRGGSPIFPSVRIAQALLETGGKIHEWNNLVGYKVGSGQPNEFWKGKSVSTKTWEVYDGVRVDGVQAHWRAYDCLEDCFRDQDLLFQWSRYDRVRSAQSPQEQAEMLRVCGYATDPDYSKKLNSLITSYSLEQHDREVTEVMLDAGVANTIIDTWMSPAWKESEAKRCEAEQQGDTNAASAHQEQADYIHWLANELRKASGQVLQ</sequence>
<gene>
    <name evidence="3" type="ORF">AV654_21115</name>
</gene>
<protein>
    <recommendedName>
        <fullName evidence="2">Mannosyl-glycoprotein endo-beta-N-acetylglucosamidase-like domain-containing protein</fullName>
    </recommendedName>
</protein>
<comment type="caution">
    <text evidence="3">The sequence shown here is derived from an EMBL/GenBank/DDBJ whole genome shotgun (WGS) entry which is preliminary data.</text>
</comment>
<keyword evidence="4" id="KW-1185">Reference proteome</keyword>
<dbReference type="GO" id="GO:0004040">
    <property type="term" value="F:amidase activity"/>
    <property type="evidence" value="ECO:0007669"/>
    <property type="project" value="InterPro"/>
</dbReference>
<evidence type="ECO:0000313" key="4">
    <source>
        <dbReference type="Proteomes" id="UP000076563"/>
    </source>
</evidence>
<dbReference type="SMART" id="SM00047">
    <property type="entry name" value="LYZ2"/>
    <property type="match status" value="1"/>
</dbReference>
<evidence type="ECO:0000313" key="3">
    <source>
        <dbReference type="EMBL" id="KZE77577.1"/>
    </source>
</evidence>
<dbReference type="OrthoDB" id="977752at2"/>
<dbReference type="eggNOG" id="COG1705">
    <property type="taxonomic scope" value="Bacteria"/>
</dbReference>
<evidence type="ECO:0000256" key="1">
    <source>
        <dbReference type="ARBA" id="ARBA00022801"/>
    </source>
</evidence>
<dbReference type="Pfam" id="PF01832">
    <property type="entry name" value="Glucosaminidase"/>
    <property type="match status" value="1"/>
</dbReference>
<dbReference type="PANTHER" id="PTHR33308:SF9">
    <property type="entry name" value="PEPTIDOGLYCAN HYDROLASE FLGJ"/>
    <property type="match status" value="1"/>
</dbReference>
<dbReference type="Proteomes" id="UP000076563">
    <property type="component" value="Unassembled WGS sequence"/>
</dbReference>
<dbReference type="AlphaFoldDB" id="A0A163XA83"/>
<keyword evidence="1" id="KW-0378">Hydrolase</keyword>
<feature type="domain" description="Mannosyl-glycoprotein endo-beta-N-acetylglucosamidase-like" evidence="2">
    <location>
        <begin position="2"/>
        <end position="152"/>
    </location>
</feature>